<evidence type="ECO:0000313" key="3">
    <source>
        <dbReference type="Proteomes" id="UP000035681"/>
    </source>
</evidence>
<feature type="coiled-coil region" evidence="1">
    <location>
        <begin position="535"/>
        <end position="565"/>
    </location>
</feature>
<name>A0AAF5HYL3_STRER</name>
<organism evidence="3 4">
    <name type="scientific">Strongyloides stercoralis</name>
    <name type="common">Threadworm</name>
    <dbReference type="NCBI Taxonomy" id="6248"/>
    <lineage>
        <taxon>Eukaryota</taxon>
        <taxon>Metazoa</taxon>
        <taxon>Ecdysozoa</taxon>
        <taxon>Nematoda</taxon>
        <taxon>Chromadorea</taxon>
        <taxon>Rhabditida</taxon>
        <taxon>Tylenchina</taxon>
        <taxon>Panagrolaimomorpha</taxon>
        <taxon>Strongyloidoidea</taxon>
        <taxon>Strongyloididae</taxon>
        <taxon>Strongyloides</taxon>
    </lineage>
</organism>
<sequence>MYSTNSFTTFPHITGTNFNLIQNHSNQIQGVGNTNQTSNQNIHTPGGSHQLQQPNSIQTGLTNLQNSLALNGNIHGNSVQNSNIIDSSLGWPLFNPLINVPYFDLETYGSVNLDANCSQHKSGVDLPLHDITTLRFFYNFGVHQAKEILLKQQALKNTTSSNAQIIALVQQAQQQNTNNHQNENGGTNILQKHHSIPTAIPPSIVINHNNLQNNSIPNNTNSLNILQGLQSQHNNISSISAPSLASIFAQQSKQIQNPITNHPSTNSFRMNILNNMQSEQSSNQFNYDNLLVQNLLAVNNNSNNLLQQQPSAINHQQSTIVQQTSPPVLSNMSSLSIALQAAKNGHHGAQHYIQELIKLRSETSTMNLLQNNNENIELQQSKGINSPNISKIRGNNISVNSSPKSSISVVDGEQSIYHQSNVVVNKPIPSTSSNQTILFENQNVISNNITNMNNTIHQSNNNRFNNDLKQTSLAEKTQISNKIYPQCKSLLQHTKDNNNSSQTTDQLPMGSKRRTEESIKNTQSDDINVGQFLINNETTKNSKTLEKQYNEYSNLQKNDDKVKNNKEILTKTTLTQTDQKKEFLGQQKSSNYDKTPTDVCSSKIKKSVEYNEESKNANTTLTPATALLAASEMHYTQTFTKIKTENNETEGTSNENNIQVSDVKNLNDKIKNDSQQEMLVMGSQHYSNKPSLQNTISSSNIGTKVSNTANNLSETFVKPVNNNQKEQQFVEQPPLAPSLMINFLSCYVSQYKNRLHSHGTSLHLDDHGNPIDYSSRPFDPIFRNAKKETGATIETLHQGTNNTMPEIETPIKESDLVSEAQQSVFGKNAQNSVDINKEKIIELSANSVTGIGEKRAYTNNDFLNPDEKKIKVVKNEDT</sequence>
<keyword evidence="3" id="KW-1185">Reference proteome</keyword>
<reference evidence="4" key="1">
    <citation type="submission" date="2024-02" db="UniProtKB">
        <authorList>
            <consortium name="WormBaseParasite"/>
        </authorList>
    </citation>
    <scope>IDENTIFICATION</scope>
</reference>
<dbReference type="Proteomes" id="UP000035681">
    <property type="component" value="Unplaced"/>
</dbReference>
<dbReference type="AlphaFoldDB" id="A0AAF5HYL3"/>
<evidence type="ECO:0000313" key="4">
    <source>
        <dbReference type="WBParaSite" id="TCONS_00002994.p1"/>
    </source>
</evidence>
<feature type="compositionally biased region" description="Polar residues" evidence="2">
    <location>
        <begin position="493"/>
        <end position="506"/>
    </location>
</feature>
<feature type="region of interest" description="Disordered" evidence="2">
    <location>
        <begin position="493"/>
        <end position="524"/>
    </location>
</feature>
<keyword evidence="1" id="KW-0175">Coiled coil</keyword>
<proteinExistence type="predicted"/>
<evidence type="ECO:0000256" key="2">
    <source>
        <dbReference type="SAM" id="MobiDB-lite"/>
    </source>
</evidence>
<accession>A0AAF5HYL3</accession>
<feature type="region of interest" description="Disordered" evidence="2">
    <location>
        <begin position="30"/>
        <end position="52"/>
    </location>
</feature>
<protein>
    <submittedName>
        <fullName evidence="4">Uncharacterized protein</fullName>
    </submittedName>
</protein>
<evidence type="ECO:0000256" key="1">
    <source>
        <dbReference type="SAM" id="Coils"/>
    </source>
</evidence>
<dbReference type="WBParaSite" id="TCONS_00002994.p1">
    <property type="protein sequence ID" value="TCONS_00002994.p1"/>
    <property type="gene ID" value="XLOC_002766"/>
</dbReference>